<dbReference type="PANTHER" id="PTHR46623">
    <property type="entry name" value="CARBOXYMETHYLENEBUTENOLIDASE-RELATED"/>
    <property type="match status" value="1"/>
</dbReference>
<dbReference type="InterPro" id="IPR002925">
    <property type="entry name" value="Dienelactn_hydro"/>
</dbReference>
<evidence type="ECO:0000313" key="2">
    <source>
        <dbReference type="EMBL" id="SEQ39621.1"/>
    </source>
</evidence>
<sequence length="277" mass="29613">MCTLDGCGSHRDMPPIPLAETDRRAFLAGTMALPLATVLAFPDLAHAQAARLEPVNVTTKTGGKVSGVIAMPKQLPAPAVILIHEWWGLNDQIKSVAAELAEQGYIALAVDLYGGTVARSPDEAQAAMKAVDSKEATESLAGAVDYLRGHKDSTGKVGTVGWCFGGGWSLNTALAAPVDACVVYYGSVAKKAGELQNLHCPVLGQFGTEDDHINKEMVEGFEAELKKAGKSELFTAYWYDADHAFANPTGARYDAEDAKLAWDRTTEFLHQYLSARS</sequence>
<feature type="domain" description="Dienelactone hydrolase" evidence="1">
    <location>
        <begin position="66"/>
        <end position="273"/>
    </location>
</feature>
<reference evidence="2 3" key="1">
    <citation type="submission" date="2016-10" db="EMBL/GenBank/DDBJ databases">
        <authorList>
            <person name="de Groot N.N."/>
        </authorList>
    </citation>
    <scope>NUCLEOTIDE SEQUENCE [LARGE SCALE GENOMIC DNA]</scope>
    <source>
        <strain evidence="2 3">A52C2</strain>
    </source>
</reference>
<evidence type="ECO:0000313" key="3">
    <source>
        <dbReference type="Proteomes" id="UP000199647"/>
    </source>
</evidence>
<dbReference type="InterPro" id="IPR006311">
    <property type="entry name" value="TAT_signal"/>
</dbReference>
<accession>A0A1H9FNT4</accession>
<dbReference type="GO" id="GO:0016787">
    <property type="term" value="F:hydrolase activity"/>
    <property type="evidence" value="ECO:0007669"/>
    <property type="project" value="InterPro"/>
</dbReference>
<dbReference type="Proteomes" id="UP000199647">
    <property type="component" value="Unassembled WGS sequence"/>
</dbReference>
<dbReference type="Pfam" id="PF01738">
    <property type="entry name" value="DLH"/>
    <property type="match status" value="1"/>
</dbReference>
<dbReference type="EMBL" id="FOFG01000004">
    <property type="protein sequence ID" value="SEQ39621.1"/>
    <property type="molecule type" value="Genomic_DNA"/>
</dbReference>
<proteinExistence type="predicted"/>
<dbReference type="InterPro" id="IPR029058">
    <property type="entry name" value="AB_hydrolase_fold"/>
</dbReference>
<dbReference type="STRING" id="1855383.SAMN05216548_104171"/>
<organism evidence="2 3">
    <name type="scientific">Faunimonas pinastri</name>
    <dbReference type="NCBI Taxonomy" id="1855383"/>
    <lineage>
        <taxon>Bacteria</taxon>
        <taxon>Pseudomonadati</taxon>
        <taxon>Pseudomonadota</taxon>
        <taxon>Alphaproteobacteria</taxon>
        <taxon>Hyphomicrobiales</taxon>
        <taxon>Afifellaceae</taxon>
        <taxon>Faunimonas</taxon>
    </lineage>
</organism>
<dbReference type="Gene3D" id="3.40.50.1820">
    <property type="entry name" value="alpha/beta hydrolase"/>
    <property type="match status" value="1"/>
</dbReference>
<dbReference type="SUPFAM" id="SSF53474">
    <property type="entry name" value="alpha/beta-Hydrolases"/>
    <property type="match status" value="1"/>
</dbReference>
<dbReference type="OrthoDB" id="9787933at2"/>
<dbReference type="AlphaFoldDB" id="A0A1H9FNT4"/>
<evidence type="ECO:0000259" key="1">
    <source>
        <dbReference type="Pfam" id="PF01738"/>
    </source>
</evidence>
<dbReference type="InterPro" id="IPR051049">
    <property type="entry name" value="Dienelactone_hydrolase-like"/>
</dbReference>
<dbReference type="PROSITE" id="PS51318">
    <property type="entry name" value="TAT"/>
    <property type="match status" value="1"/>
</dbReference>
<dbReference type="PANTHER" id="PTHR46623:SF6">
    <property type="entry name" value="ALPHA_BETA-HYDROLASES SUPERFAMILY PROTEIN"/>
    <property type="match status" value="1"/>
</dbReference>
<gene>
    <name evidence="2" type="ORF">SAMN05216548_104171</name>
</gene>
<protein>
    <submittedName>
        <fullName evidence="2">Carboxymethylenebutenolidase</fullName>
    </submittedName>
</protein>
<keyword evidence="3" id="KW-1185">Reference proteome</keyword>
<name>A0A1H9FNT4_9HYPH</name>